<dbReference type="Proteomes" id="UP000253845">
    <property type="component" value="Unassembled WGS sequence"/>
</dbReference>
<reference evidence="2 3" key="1">
    <citation type="submission" date="2018-07" db="EMBL/GenBank/DDBJ databases">
        <title>Section-level genome sequencing of Aspergillus section Nigri to investigate inter- and intra-species variation.</title>
        <authorList>
            <consortium name="DOE Joint Genome Institute"/>
            <person name="Vesth T.C."/>
            <person name="Nybo J.L."/>
            <person name="Theobald S."/>
            <person name="Frisvad J.C."/>
            <person name="Larsen T.O."/>
            <person name="Nielsen K.F."/>
            <person name="Hoof J.B."/>
            <person name="Brandl J."/>
            <person name="Salamov A."/>
            <person name="Riley R."/>
            <person name="Gladden J.M."/>
            <person name="Phatale P."/>
            <person name="Nielsen M.T."/>
            <person name="Lyhne E.K."/>
            <person name="Kogle M.E."/>
            <person name="Strasser K."/>
            <person name="McDonnell E."/>
            <person name="Barry K."/>
            <person name="Clum A."/>
            <person name="Chen C."/>
            <person name="Nolan M."/>
            <person name="Sandor L."/>
            <person name="Kuo A."/>
            <person name="Lipzen A."/>
            <person name="Hainaut M."/>
            <person name="Drula E."/>
            <person name="Tsang A."/>
            <person name="Magnuson J.K."/>
            <person name="Henrissat B."/>
            <person name="Wiebenga A."/>
            <person name="Simmons B.A."/>
            <person name="Makela M.R."/>
            <person name="De vries R.P."/>
            <person name="Grigoriev I.V."/>
            <person name="Mortensen U.H."/>
            <person name="Baker S.E."/>
            <person name="Andersen M.R."/>
        </authorList>
    </citation>
    <scope>NUCLEOTIDE SEQUENCE [LARGE SCALE GENOMIC DNA]</scope>
    <source>
        <strain evidence="2 3">ATCC 13496</strain>
    </source>
</reference>
<accession>A0A370BUK4</accession>
<proteinExistence type="predicted"/>
<evidence type="ECO:0000313" key="2">
    <source>
        <dbReference type="EMBL" id="RDH18068.1"/>
    </source>
</evidence>
<dbReference type="VEuPathDB" id="FungiDB:M747DRAFT_297486"/>
<evidence type="ECO:0000256" key="1">
    <source>
        <dbReference type="SAM" id="Phobius"/>
    </source>
</evidence>
<organism evidence="2 3">
    <name type="scientific">Aspergillus niger ATCC 13496</name>
    <dbReference type="NCBI Taxonomy" id="1353008"/>
    <lineage>
        <taxon>Eukaryota</taxon>
        <taxon>Fungi</taxon>
        <taxon>Dikarya</taxon>
        <taxon>Ascomycota</taxon>
        <taxon>Pezizomycotina</taxon>
        <taxon>Eurotiomycetes</taxon>
        <taxon>Eurotiomycetidae</taxon>
        <taxon>Eurotiales</taxon>
        <taxon>Aspergillaceae</taxon>
        <taxon>Aspergillus</taxon>
        <taxon>Aspergillus subgen. Circumdati</taxon>
    </lineage>
</organism>
<dbReference type="EMBL" id="KZ851926">
    <property type="protein sequence ID" value="RDH18068.1"/>
    <property type="molecule type" value="Genomic_DNA"/>
</dbReference>
<protein>
    <submittedName>
        <fullName evidence="2">Uncharacterized protein</fullName>
    </submittedName>
</protein>
<dbReference type="AlphaFoldDB" id="A0A370BUK4"/>
<sequence>MAVPIIIIAVAPDCDRKDWACDTLEERPYPWLTSKWQLHLSFFFFFFFFFRLFPP</sequence>
<feature type="transmembrane region" description="Helical" evidence="1">
    <location>
        <begin position="36"/>
        <end position="53"/>
    </location>
</feature>
<evidence type="ECO:0000313" key="3">
    <source>
        <dbReference type="Proteomes" id="UP000253845"/>
    </source>
</evidence>
<name>A0A370BUK4_ASPNG</name>
<keyword evidence="1" id="KW-1133">Transmembrane helix</keyword>
<keyword evidence="1" id="KW-0812">Transmembrane</keyword>
<gene>
    <name evidence="2" type="ORF">M747DRAFT_297486</name>
</gene>
<keyword evidence="1" id="KW-0472">Membrane</keyword>